<reference evidence="11 12" key="1">
    <citation type="submission" date="2009-10" db="EMBL/GenBank/DDBJ databases">
        <authorList>
            <person name="Weinstock G."/>
            <person name="Sodergren E."/>
            <person name="Clifton S."/>
            <person name="Fulton L."/>
            <person name="Fulton B."/>
            <person name="Courtney L."/>
            <person name="Fronick C."/>
            <person name="Harrison M."/>
            <person name="Strong C."/>
            <person name="Farmer C."/>
            <person name="Delahaunty K."/>
            <person name="Markovic C."/>
            <person name="Hall O."/>
            <person name="Minx P."/>
            <person name="Tomlinson C."/>
            <person name="Mitreva M."/>
            <person name="Nelson J."/>
            <person name="Hou S."/>
            <person name="Wollam A."/>
            <person name="Pepin K.H."/>
            <person name="Johnson M."/>
            <person name="Bhonagiri V."/>
            <person name="Nash W.E."/>
            <person name="Warren W."/>
            <person name="Chinwalla A."/>
            <person name="Mardis E.R."/>
            <person name="Wilson R.K."/>
        </authorList>
    </citation>
    <scope>NUCLEOTIDE SEQUENCE [LARGE SCALE GENOMIC DNA]</scope>
    <source>
        <strain evidence="12">ATCC 25996 / DSM 4631 / NCTC 10774 / M26</strain>
    </source>
</reference>
<evidence type="ECO:0000256" key="5">
    <source>
        <dbReference type="ARBA" id="ARBA00022691"/>
    </source>
</evidence>
<dbReference type="EMBL" id="ACDX02000001">
    <property type="protein sequence ID" value="EFC89740.1"/>
    <property type="molecule type" value="Genomic_DNA"/>
</dbReference>
<dbReference type="Gene3D" id="3.50.50.60">
    <property type="entry name" value="FAD/NAD(P)-binding domain"/>
    <property type="match status" value="1"/>
</dbReference>
<dbReference type="Proteomes" id="UP000003344">
    <property type="component" value="Unassembled WGS sequence"/>
</dbReference>
<dbReference type="InterPro" id="IPR036188">
    <property type="entry name" value="FAD/NAD-bd_sf"/>
</dbReference>
<keyword evidence="2" id="KW-0489">Methyltransferase</keyword>
<accession>D2ZSF7</accession>
<dbReference type="STRING" id="546266.NEIMUCOT_03539"/>
<evidence type="ECO:0000256" key="3">
    <source>
        <dbReference type="ARBA" id="ARBA00022630"/>
    </source>
</evidence>
<dbReference type="Gene3D" id="3.30.9.10">
    <property type="entry name" value="D-Amino Acid Oxidase, subunit A, domain 2"/>
    <property type="match status" value="1"/>
</dbReference>
<keyword evidence="7" id="KW-0274">FAD</keyword>
<keyword evidence="8" id="KW-0560">Oxidoreductase</keyword>
<evidence type="ECO:0000313" key="11">
    <source>
        <dbReference type="EMBL" id="EFC89740.1"/>
    </source>
</evidence>
<name>D2ZSF7_NEIM2</name>
<dbReference type="PANTHER" id="PTHR13847:SF283">
    <property type="entry name" value="TRNA 5-METHYLAMINOMETHYL-2-THIOURIDINE BIOSYNTHESIS BIFUNCTIONAL PROTEIN MNMC"/>
    <property type="match status" value="1"/>
</dbReference>
<comment type="caution">
    <text evidence="11">The sequence shown here is derived from an EMBL/GenBank/DDBJ whole genome shotgun (WGS) entry which is preliminary data.</text>
</comment>
<dbReference type="GO" id="GO:0005737">
    <property type="term" value="C:cytoplasm"/>
    <property type="evidence" value="ECO:0007669"/>
    <property type="project" value="TreeGrafter"/>
</dbReference>
<dbReference type="InterPro" id="IPR006076">
    <property type="entry name" value="FAD-dep_OxRdtase"/>
</dbReference>
<keyword evidence="9" id="KW-0511">Multifunctional enzyme</keyword>
<keyword evidence="5" id="KW-0949">S-adenosyl-L-methionine</keyword>
<evidence type="ECO:0000313" key="12">
    <source>
        <dbReference type="Proteomes" id="UP000003344"/>
    </source>
</evidence>
<keyword evidence="1" id="KW-0963">Cytoplasm</keyword>
<keyword evidence="6" id="KW-0819">tRNA processing</keyword>
<dbReference type="GO" id="GO:0032259">
    <property type="term" value="P:methylation"/>
    <property type="evidence" value="ECO:0007669"/>
    <property type="project" value="UniProtKB-KW"/>
</dbReference>
<evidence type="ECO:0000256" key="6">
    <source>
        <dbReference type="ARBA" id="ARBA00022694"/>
    </source>
</evidence>
<dbReference type="GO" id="GO:0016645">
    <property type="term" value="F:oxidoreductase activity, acting on the CH-NH group of donors"/>
    <property type="evidence" value="ECO:0007669"/>
    <property type="project" value="InterPro"/>
</dbReference>
<gene>
    <name evidence="11" type="primary">mnmC</name>
    <name evidence="11" type="ORF">NEIMUCOT_03539</name>
</gene>
<dbReference type="SUPFAM" id="SSF51905">
    <property type="entry name" value="FAD/NAD(P)-binding domain"/>
    <property type="match status" value="1"/>
</dbReference>
<evidence type="ECO:0000259" key="10">
    <source>
        <dbReference type="Pfam" id="PF01266"/>
    </source>
</evidence>
<organism evidence="11 12">
    <name type="scientific">Neisseria mucosa (strain ATCC 25996 / DSM 4631 / NCTC 10774 / M26)</name>
    <dbReference type="NCBI Taxonomy" id="546266"/>
    <lineage>
        <taxon>Bacteria</taxon>
        <taxon>Pseudomonadati</taxon>
        <taxon>Pseudomonadota</taxon>
        <taxon>Betaproteobacteria</taxon>
        <taxon>Neisseriales</taxon>
        <taxon>Neisseriaceae</taxon>
        <taxon>Neisseria</taxon>
    </lineage>
</organism>
<feature type="domain" description="FAD dependent oxidoreductase" evidence="10">
    <location>
        <begin position="2"/>
        <end position="261"/>
    </location>
</feature>
<evidence type="ECO:0000256" key="1">
    <source>
        <dbReference type="ARBA" id="ARBA00022490"/>
    </source>
</evidence>
<dbReference type="GO" id="GO:0008033">
    <property type="term" value="P:tRNA processing"/>
    <property type="evidence" value="ECO:0007669"/>
    <property type="project" value="UniProtKB-KW"/>
</dbReference>
<protein>
    <submittedName>
        <fullName evidence="11">tRNA U-34 5-methylaminomethyl-2-thiouridine biosynthesis protein MnmC</fullName>
    </submittedName>
</protein>
<dbReference type="PANTHER" id="PTHR13847">
    <property type="entry name" value="SARCOSINE DEHYDROGENASE-RELATED"/>
    <property type="match status" value="1"/>
</dbReference>
<evidence type="ECO:0000256" key="8">
    <source>
        <dbReference type="ARBA" id="ARBA00023002"/>
    </source>
</evidence>
<dbReference type="eggNOG" id="COG0665">
    <property type="taxonomic scope" value="Bacteria"/>
</dbReference>
<evidence type="ECO:0000256" key="9">
    <source>
        <dbReference type="ARBA" id="ARBA00023268"/>
    </source>
</evidence>
<proteinExistence type="predicted"/>
<keyword evidence="4" id="KW-0808">Transferase</keyword>
<dbReference type="GO" id="GO:0008168">
    <property type="term" value="F:methyltransferase activity"/>
    <property type="evidence" value="ECO:0007669"/>
    <property type="project" value="UniProtKB-KW"/>
</dbReference>
<dbReference type="AlphaFoldDB" id="D2ZSF7"/>
<dbReference type="NCBIfam" id="TIGR03197">
    <property type="entry name" value="MnmC_Cterm"/>
    <property type="match status" value="1"/>
</dbReference>
<dbReference type="Pfam" id="PF01266">
    <property type="entry name" value="DAO"/>
    <property type="match status" value="1"/>
</dbReference>
<sequence length="296" mass="31933">MSADEAAQIAGIDVFSDCLYWPQGVWLNPPAVVRALLNHPLIALHEVTPLSSAEYDGANWTANTPRGSFSASHIIYCMGAHSPNAADSNISALPFRQIRGQTGVAAASNFSERLRCALSGESYISPSWQGQHCYGATFVLNSNDDAWHPHEETTNRTALQQLNPPLAQSLFEQNPLCSVSDDSFKQPQGHAALRCDSPDHLPIVGALGDIAAMQTAYAKLALDKNYRLDNIPCPYLPNAYINTAHGTRGLATAPVCAAAIVADILGLPQPLSQRLRTALHPNRAVIRAIVRQQPLL</sequence>
<dbReference type="InterPro" id="IPR017610">
    <property type="entry name" value="tRNA_S-uridine_synth_MnmC_C"/>
</dbReference>
<keyword evidence="3" id="KW-0285">Flavoprotein</keyword>
<evidence type="ECO:0000256" key="7">
    <source>
        <dbReference type="ARBA" id="ARBA00022827"/>
    </source>
</evidence>
<evidence type="ECO:0000256" key="2">
    <source>
        <dbReference type="ARBA" id="ARBA00022603"/>
    </source>
</evidence>
<evidence type="ECO:0000256" key="4">
    <source>
        <dbReference type="ARBA" id="ARBA00022679"/>
    </source>
</evidence>